<keyword evidence="1" id="KW-0472">Membrane</keyword>
<evidence type="ECO:0000313" key="2">
    <source>
        <dbReference type="EMBL" id="QZD94403.1"/>
    </source>
</evidence>
<keyword evidence="1" id="KW-1133">Transmembrane helix</keyword>
<dbReference type="EMBL" id="CP081294">
    <property type="protein sequence ID" value="QZD94403.1"/>
    <property type="molecule type" value="Genomic_DNA"/>
</dbReference>
<sequence length="216" mass="22552">MTSAVYHDRGGTALVLKVLGQATLLIAGLCLAIAVAALIHAELQNRAVVRIALDQVPVERVVEFGHEDSAFAMVLPVPPSAVEVKQGGELDRTATRGSERLQPAVAYVEPDGDGILPIDFSIEQGFTSASGGIGVTKTVATDQGAMTGLTIFLVGGSIIEIERSELAGALAAIGANERSQALPPAGANGRLSLDRVRQAGLDLRYDAIRDRLVLHP</sequence>
<name>A0ABX8ZZF7_9SPHN</name>
<reference evidence="2 3" key="1">
    <citation type="submission" date="2021-08" db="EMBL/GenBank/DDBJ databases">
        <title>Comparative Genomics Analysis of the Genus Qipengyuania Reveals Extensive Genetic Diversity and Metabolic Versatility, Including the Description of Fifteen Novel Species.</title>
        <authorList>
            <person name="Liu Y."/>
        </authorList>
    </citation>
    <scope>NUCLEOTIDE SEQUENCE [LARGE SCALE GENOMIC DNA]</scope>
    <source>
        <strain evidence="2 3">1NDH1</strain>
    </source>
</reference>
<keyword evidence="3" id="KW-1185">Reference proteome</keyword>
<evidence type="ECO:0000256" key="1">
    <source>
        <dbReference type="SAM" id="Phobius"/>
    </source>
</evidence>
<feature type="transmembrane region" description="Helical" evidence="1">
    <location>
        <begin position="20"/>
        <end position="41"/>
    </location>
</feature>
<evidence type="ECO:0000313" key="3">
    <source>
        <dbReference type="Proteomes" id="UP000824321"/>
    </source>
</evidence>
<dbReference type="RefSeq" id="WP_221430149.1">
    <property type="nucleotide sequence ID" value="NZ_CP081294.1"/>
</dbReference>
<protein>
    <submittedName>
        <fullName evidence="2">Uncharacterized protein</fullName>
    </submittedName>
</protein>
<accession>A0ABX8ZZF7</accession>
<gene>
    <name evidence="2" type="ORF">K3136_09885</name>
</gene>
<proteinExistence type="predicted"/>
<keyword evidence="1" id="KW-0812">Transmembrane</keyword>
<organism evidence="2 3">
    <name type="scientific">Qipengyuania gelatinilytica</name>
    <dbReference type="NCBI Taxonomy" id="2867231"/>
    <lineage>
        <taxon>Bacteria</taxon>
        <taxon>Pseudomonadati</taxon>
        <taxon>Pseudomonadota</taxon>
        <taxon>Alphaproteobacteria</taxon>
        <taxon>Sphingomonadales</taxon>
        <taxon>Erythrobacteraceae</taxon>
        <taxon>Qipengyuania</taxon>
    </lineage>
</organism>
<dbReference type="Proteomes" id="UP000824321">
    <property type="component" value="Chromosome"/>
</dbReference>